<keyword evidence="3" id="KW-1185">Reference proteome</keyword>
<proteinExistence type="predicted"/>
<gene>
    <name evidence="2" type="ORF">D9611_002939</name>
</gene>
<feature type="region of interest" description="Disordered" evidence="1">
    <location>
        <begin position="80"/>
        <end position="114"/>
    </location>
</feature>
<name>A0A8H5FHE8_9AGAR</name>
<organism evidence="2 3">
    <name type="scientific">Ephemerocybe angulata</name>
    <dbReference type="NCBI Taxonomy" id="980116"/>
    <lineage>
        <taxon>Eukaryota</taxon>
        <taxon>Fungi</taxon>
        <taxon>Dikarya</taxon>
        <taxon>Basidiomycota</taxon>
        <taxon>Agaricomycotina</taxon>
        <taxon>Agaricomycetes</taxon>
        <taxon>Agaricomycetidae</taxon>
        <taxon>Agaricales</taxon>
        <taxon>Agaricineae</taxon>
        <taxon>Psathyrellaceae</taxon>
        <taxon>Ephemerocybe</taxon>
    </lineage>
</organism>
<sequence>MRRGTAETVVTAVLALLNVEETSLGRPGISLGRIFGRAQVGGPCLPALSVWVDTDTRLPSVLPNGPGMVVTAQSRLASTGSWSSSRTAASSASTGKPASSATASSGAATTYTSARAVDPEATEFRRAVERARINPGSPYRVDEIERLLRRSGLVWRYPDVVEGLRHGFRVGFPTVQHTQVPPNKDSVVEFGPHFRQVVENEIRKGRYLGPVSRAVMESVLGPFQCSPLSVIPKTTPGKYRIIQDFSFPHFFNTLFPQASVNSHTDASAFPCTWGTFMSVAHLVWHLPPGSQMAVRDVSEAYRTIPLHPSQWAATVVGLGQDRFCADVRAAFGARPSALNTVVLIYNLHW</sequence>
<evidence type="ECO:0000313" key="3">
    <source>
        <dbReference type="Proteomes" id="UP000541558"/>
    </source>
</evidence>
<dbReference type="EMBL" id="JAACJK010000057">
    <property type="protein sequence ID" value="KAF5337360.1"/>
    <property type="molecule type" value="Genomic_DNA"/>
</dbReference>
<dbReference type="SUPFAM" id="SSF56672">
    <property type="entry name" value="DNA/RNA polymerases"/>
    <property type="match status" value="1"/>
</dbReference>
<dbReference type="InterPro" id="IPR043502">
    <property type="entry name" value="DNA/RNA_pol_sf"/>
</dbReference>
<dbReference type="OrthoDB" id="2678913at2759"/>
<dbReference type="Proteomes" id="UP000541558">
    <property type="component" value="Unassembled WGS sequence"/>
</dbReference>
<accession>A0A8H5FHE8</accession>
<protein>
    <recommendedName>
        <fullName evidence="4">Reverse transcriptase domain-containing protein</fullName>
    </recommendedName>
</protein>
<dbReference type="AlphaFoldDB" id="A0A8H5FHE8"/>
<evidence type="ECO:0008006" key="4">
    <source>
        <dbReference type="Google" id="ProtNLM"/>
    </source>
</evidence>
<evidence type="ECO:0000256" key="1">
    <source>
        <dbReference type="SAM" id="MobiDB-lite"/>
    </source>
</evidence>
<reference evidence="2 3" key="1">
    <citation type="journal article" date="2020" name="ISME J.">
        <title>Uncovering the hidden diversity of litter-decomposition mechanisms in mushroom-forming fungi.</title>
        <authorList>
            <person name="Floudas D."/>
            <person name="Bentzer J."/>
            <person name="Ahren D."/>
            <person name="Johansson T."/>
            <person name="Persson P."/>
            <person name="Tunlid A."/>
        </authorList>
    </citation>
    <scope>NUCLEOTIDE SEQUENCE [LARGE SCALE GENOMIC DNA]</scope>
    <source>
        <strain evidence="2 3">CBS 175.51</strain>
    </source>
</reference>
<comment type="caution">
    <text evidence="2">The sequence shown here is derived from an EMBL/GenBank/DDBJ whole genome shotgun (WGS) entry which is preliminary data.</text>
</comment>
<evidence type="ECO:0000313" key="2">
    <source>
        <dbReference type="EMBL" id="KAF5337360.1"/>
    </source>
</evidence>